<keyword evidence="3" id="KW-1185">Reference proteome</keyword>
<accession>A0ABU8RJ68</accession>
<dbReference type="Proteomes" id="UP001387100">
    <property type="component" value="Unassembled WGS sequence"/>
</dbReference>
<name>A0ABU8RJ68_9ACTN</name>
<organism evidence="2 3">
    <name type="scientific">Pseudokineococcus basanitobsidens</name>
    <dbReference type="NCBI Taxonomy" id="1926649"/>
    <lineage>
        <taxon>Bacteria</taxon>
        <taxon>Bacillati</taxon>
        <taxon>Actinomycetota</taxon>
        <taxon>Actinomycetes</taxon>
        <taxon>Kineosporiales</taxon>
        <taxon>Kineosporiaceae</taxon>
        <taxon>Pseudokineococcus</taxon>
    </lineage>
</organism>
<feature type="region of interest" description="Disordered" evidence="1">
    <location>
        <begin position="89"/>
        <end position="118"/>
    </location>
</feature>
<evidence type="ECO:0000313" key="2">
    <source>
        <dbReference type="EMBL" id="MEJ5945132.1"/>
    </source>
</evidence>
<reference evidence="2 3" key="1">
    <citation type="journal article" date="2017" name="Int. J. Syst. Evol. Microbiol.">
        <title>Pseudokineococcus basanitobsidens sp. nov., isolated from volcanic rock.</title>
        <authorList>
            <person name="Lee D.W."/>
            <person name="Park M.Y."/>
            <person name="Kim J.J."/>
            <person name="Kim B.S."/>
        </authorList>
    </citation>
    <scope>NUCLEOTIDE SEQUENCE [LARGE SCALE GENOMIC DNA]</scope>
    <source>
        <strain evidence="2 3">DSM 103726</strain>
    </source>
</reference>
<gene>
    <name evidence="2" type="ORF">WDZ17_07450</name>
</gene>
<dbReference type="RefSeq" id="WP_339574514.1">
    <property type="nucleotide sequence ID" value="NZ_JBBIAA010000005.1"/>
</dbReference>
<comment type="caution">
    <text evidence="2">The sequence shown here is derived from an EMBL/GenBank/DDBJ whole genome shotgun (WGS) entry which is preliminary data.</text>
</comment>
<feature type="compositionally biased region" description="Gly residues" evidence="1">
    <location>
        <begin position="90"/>
        <end position="99"/>
    </location>
</feature>
<dbReference type="EMBL" id="JBBIAA010000005">
    <property type="protein sequence ID" value="MEJ5945132.1"/>
    <property type="molecule type" value="Genomic_DNA"/>
</dbReference>
<sequence length="118" mass="11515">MIVDCDGCAVRGPGCPDCVVSVLLGVPGEEVVPDAPRRVPSVGGFREEGAGLLEVPDGGLRDAERAAVGVLAAAGLVPPLRLVPVRTAPAGGGAAGSRGPGAAVPPAYDARRGATRAG</sequence>
<protein>
    <submittedName>
        <fullName evidence="2">Uncharacterized protein</fullName>
    </submittedName>
</protein>
<proteinExistence type="predicted"/>
<evidence type="ECO:0000313" key="3">
    <source>
        <dbReference type="Proteomes" id="UP001387100"/>
    </source>
</evidence>
<evidence type="ECO:0000256" key="1">
    <source>
        <dbReference type="SAM" id="MobiDB-lite"/>
    </source>
</evidence>